<evidence type="ECO:0000313" key="3">
    <source>
        <dbReference type="Proteomes" id="UP000644699"/>
    </source>
</evidence>
<reference evidence="2" key="1">
    <citation type="journal article" date="2014" name="Int. J. Syst. Evol. Microbiol.">
        <title>Complete genome sequence of Corynebacterium casei LMG S-19264T (=DSM 44701T), isolated from a smear-ripened cheese.</title>
        <authorList>
            <consortium name="US DOE Joint Genome Institute (JGI-PGF)"/>
            <person name="Walter F."/>
            <person name="Albersmeier A."/>
            <person name="Kalinowski J."/>
            <person name="Ruckert C."/>
        </authorList>
    </citation>
    <scope>NUCLEOTIDE SEQUENCE</scope>
    <source>
        <strain evidence="2">CGMCC 1.15367</strain>
    </source>
</reference>
<proteinExistence type="predicted"/>
<evidence type="ECO:0000256" key="1">
    <source>
        <dbReference type="SAM" id="SignalP"/>
    </source>
</evidence>
<dbReference type="AlphaFoldDB" id="A0A917A4G3"/>
<evidence type="ECO:0000313" key="2">
    <source>
        <dbReference type="EMBL" id="GGE24632.1"/>
    </source>
</evidence>
<organism evidence="2 3">
    <name type="scientific">Aureimonas endophytica</name>
    <dbReference type="NCBI Taxonomy" id="2027858"/>
    <lineage>
        <taxon>Bacteria</taxon>
        <taxon>Pseudomonadati</taxon>
        <taxon>Pseudomonadota</taxon>
        <taxon>Alphaproteobacteria</taxon>
        <taxon>Hyphomicrobiales</taxon>
        <taxon>Aurantimonadaceae</taxon>
        <taxon>Aureimonas</taxon>
    </lineage>
</organism>
<gene>
    <name evidence="2" type="ORF">GCM10011390_50080</name>
</gene>
<dbReference type="RefSeq" id="WP_188913470.1">
    <property type="nucleotide sequence ID" value="NZ_BMIQ01000014.1"/>
</dbReference>
<name>A0A917A4G3_9HYPH</name>
<comment type="caution">
    <text evidence="2">The sequence shown here is derived from an EMBL/GenBank/DDBJ whole genome shotgun (WGS) entry which is preliminary data.</text>
</comment>
<reference evidence="2" key="2">
    <citation type="submission" date="2020-09" db="EMBL/GenBank/DDBJ databases">
        <authorList>
            <person name="Sun Q."/>
            <person name="Zhou Y."/>
        </authorList>
    </citation>
    <scope>NUCLEOTIDE SEQUENCE</scope>
    <source>
        <strain evidence="2">CGMCC 1.15367</strain>
    </source>
</reference>
<feature type="chain" id="PRO_5036873985" evidence="1">
    <location>
        <begin position="25"/>
        <end position="98"/>
    </location>
</feature>
<sequence length="98" mass="10784">MTKTVLLSLAIFGATFATMPASHAEEGIDLPQVLEQIDAPSAVADASDEDDRLMVINANTGRVVYDDGHDDVVCVKRNRVVGYDWYGRALYKRSVKCH</sequence>
<keyword evidence="3" id="KW-1185">Reference proteome</keyword>
<dbReference type="EMBL" id="BMIQ01000014">
    <property type="protein sequence ID" value="GGE24632.1"/>
    <property type="molecule type" value="Genomic_DNA"/>
</dbReference>
<keyword evidence="1" id="KW-0732">Signal</keyword>
<dbReference type="Proteomes" id="UP000644699">
    <property type="component" value="Unassembled WGS sequence"/>
</dbReference>
<accession>A0A917A4G3</accession>
<feature type="signal peptide" evidence="1">
    <location>
        <begin position="1"/>
        <end position="24"/>
    </location>
</feature>
<protein>
    <submittedName>
        <fullName evidence="2">Uncharacterized protein</fullName>
    </submittedName>
</protein>